<gene>
    <name evidence="11" type="ORF">ACFYKT_11230</name>
</gene>
<reference evidence="11 12" key="1">
    <citation type="submission" date="2024-08" db="EMBL/GenBank/DDBJ databases">
        <title>Two novel Cytobacillus novel species.</title>
        <authorList>
            <person name="Liu G."/>
        </authorList>
    </citation>
    <scope>NUCLEOTIDE SEQUENCE [LARGE SCALE GENOMIC DNA]</scope>
    <source>
        <strain evidence="11 12">FJAT-53684</strain>
    </source>
</reference>
<dbReference type="PANTHER" id="PTHR38042:SF1">
    <property type="entry name" value="UROPORPHYRINOGEN-III SYNTHASE, CHLOROPLASTIC"/>
    <property type="match status" value="1"/>
</dbReference>
<dbReference type="SUPFAM" id="SSF69618">
    <property type="entry name" value="HemD-like"/>
    <property type="match status" value="1"/>
</dbReference>
<evidence type="ECO:0000313" key="11">
    <source>
        <dbReference type="EMBL" id="MFE8696906.1"/>
    </source>
</evidence>
<evidence type="ECO:0000256" key="5">
    <source>
        <dbReference type="ARBA" id="ARBA00023244"/>
    </source>
</evidence>
<keyword evidence="4 9" id="KW-0456">Lyase</keyword>
<evidence type="ECO:0000256" key="8">
    <source>
        <dbReference type="ARBA" id="ARBA00048617"/>
    </source>
</evidence>
<dbReference type="GO" id="GO:0004852">
    <property type="term" value="F:uroporphyrinogen-III synthase activity"/>
    <property type="evidence" value="ECO:0007669"/>
    <property type="project" value="UniProtKB-EC"/>
</dbReference>
<evidence type="ECO:0000256" key="4">
    <source>
        <dbReference type="ARBA" id="ARBA00023239"/>
    </source>
</evidence>
<evidence type="ECO:0000256" key="1">
    <source>
        <dbReference type="ARBA" id="ARBA00004772"/>
    </source>
</evidence>
<dbReference type="Pfam" id="PF02602">
    <property type="entry name" value="HEM4"/>
    <property type="match status" value="1"/>
</dbReference>
<keyword evidence="12" id="KW-1185">Reference proteome</keyword>
<evidence type="ECO:0000256" key="9">
    <source>
        <dbReference type="RuleBase" id="RU366031"/>
    </source>
</evidence>
<dbReference type="InterPro" id="IPR039793">
    <property type="entry name" value="UROS/Hem4"/>
</dbReference>
<dbReference type="EC" id="4.2.1.75" evidence="3 9"/>
<proteinExistence type="inferred from homology"/>
<dbReference type="EMBL" id="JBIACJ010000005">
    <property type="protein sequence ID" value="MFE8696906.1"/>
    <property type="molecule type" value="Genomic_DNA"/>
</dbReference>
<dbReference type="Proteomes" id="UP001601058">
    <property type="component" value="Unassembled WGS sequence"/>
</dbReference>
<evidence type="ECO:0000256" key="3">
    <source>
        <dbReference type="ARBA" id="ARBA00013109"/>
    </source>
</evidence>
<dbReference type="InterPro" id="IPR003754">
    <property type="entry name" value="4pyrrol_synth_uPrphyn_synth"/>
</dbReference>
<evidence type="ECO:0000256" key="2">
    <source>
        <dbReference type="ARBA" id="ARBA00008133"/>
    </source>
</evidence>
<protein>
    <recommendedName>
        <fullName evidence="7 9">Uroporphyrinogen-III synthase</fullName>
        <ecNumber evidence="3 9">4.2.1.75</ecNumber>
    </recommendedName>
</protein>
<organism evidence="11 12">
    <name type="scientific">Cytobacillus mangrovibacter</name>
    <dbReference type="NCBI Taxonomy" id="3299024"/>
    <lineage>
        <taxon>Bacteria</taxon>
        <taxon>Bacillati</taxon>
        <taxon>Bacillota</taxon>
        <taxon>Bacilli</taxon>
        <taxon>Bacillales</taxon>
        <taxon>Bacillaceae</taxon>
        <taxon>Cytobacillus</taxon>
    </lineage>
</organism>
<comment type="catalytic activity">
    <reaction evidence="8 9">
        <text>hydroxymethylbilane = uroporphyrinogen III + H2O</text>
        <dbReference type="Rhea" id="RHEA:18965"/>
        <dbReference type="ChEBI" id="CHEBI:15377"/>
        <dbReference type="ChEBI" id="CHEBI:57308"/>
        <dbReference type="ChEBI" id="CHEBI:57845"/>
        <dbReference type="EC" id="4.2.1.75"/>
    </reaction>
</comment>
<dbReference type="PANTHER" id="PTHR38042">
    <property type="entry name" value="UROPORPHYRINOGEN-III SYNTHASE, CHLOROPLASTIC"/>
    <property type="match status" value="1"/>
</dbReference>
<evidence type="ECO:0000259" key="10">
    <source>
        <dbReference type="Pfam" id="PF02602"/>
    </source>
</evidence>
<feature type="domain" description="Tetrapyrrole biosynthesis uroporphyrinogen III synthase" evidence="10">
    <location>
        <begin position="25"/>
        <end position="249"/>
    </location>
</feature>
<comment type="caution">
    <text evidence="11">The sequence shown here is derived from an EMBL/GenBank/DDBJ whole genome shotgun (WGS) entry which is preliminary data.</text>
</comment>
<accession>A0ABW6JYH4</accession>
<dbReference type="CDD" id="cd06578">
    <property type="entry name" value="HemD"/>
    <property type="match status" value="1"/>
</dbReference>
<dbReference type="RefSeq" id="WP_389219480.1">
    <property type="nucleotide sequence ID" value="NZ_JBIACJ010000005.1"/>
</dbReference>
<comment type="pathway">
    <text evidence="1 9">Porphyrin-containing compound metabolism; protoporphyrin-IX biosynthesis; coproporphyrinogen-III from 5-aminolevulinate: step 3/4.</text>
</comment>
<evidence type="ECO:0000256" key="7">
    <source>
        <dbReference type="ARBA" id="ARBA00040167"/>
    </source>
</evidence>
<evidence type="ECO:0000256" key="6">
    <source>
        <dbReference type="ARBA" id="ARBA00037589"/>
    </source>
</evidence>
<comment type="similarity">
    <text evidence="2 9">Belongs to the uroporphyrinogen-III synthase family.</text>
</comment>
<keyword evidence="5 9" id="KW-0627">Porphyrin biosynthesis</keyword>
<dbReference type="InterPro" id="IPR036108">
    <property type="entry name" value="4pyrrol_syn_uPrphyn_synt_sf"/>
</dbReference>
<sequence>MTAISLPLRGKNVLVPRSTGQAKSFSDLVKSYGGIPVEIPLLAFRPAALSEEMAVIMKEIHTYDWLIFTSSITVETFLSFVSSSERKQLPKIAAIGKKTESFLLDKKLQVDFTPKEFVAEGFVEEFLPYVKKGMKVLIPKGNLARNYIATVLSKKGAIVDEIIIYETFFPEESRELIKDKLSRDQLDILTFTSPSTIDHLMDVVKEYNLHDKVEECIIGCIGPVTKERIESYGLKVHSAPEEYTVHQMLKSIINYLENEYRRVL</sequence>
<evidence type="ECO:0000313" key="12">
    <source>
        <dbReference type="Proteomes" id="UP001601058"/>
    </source>
</evidence>
<name>A0ABW6JYH4_9BACI</name>
<comment type="function">
    <text evidence="6 9">Catalyzes cyclization of the linear tetrapyrrole, hydroxymethylbilane, to the macrocyclic uroporphyrinogen III.</text>
</comment>
<dbReference type="Gene3D" id="3.40.50.10090">
    <property type="match status" value="2"/>
</dbReference>